<evidence type="ECO:0000313" key="1">
    <source>
        <dbReference type="EMBL" id="CAB0029207.1"/>
    </source>
</evidence>
<evidence type="ECO:0000313" key="2">
    <source>
        <dbReference type="Proteomes" id="UP000479190"/>
    </source>
</evidence>
<sequence length="185" mass="21833">MNRFDQQPGESACVSRRVLEVSKRKIEFREHDKLPRDKNYSARLTRRLTRSKANEIIFKTKKYSGRHFEFCHDCVNLFSHTSSTRRRFRADSPGQRQMKSFSKTKKYSRPSLRVCHDCVNLLSHTSSTRRGLRADSPGQKVNEKFSKRRKYSGRHFEFCHDCVNLLSHTSSTRRGLTCRLTRSKE</sequence>
<keyword evidence="2" id="KW-1185">Reference proteome</keyword>
<dbReference type="EMBL" id="CADCXV010000271">
    <property type="protein sequence ID" value="CAB0029207.1"/>
    <property type="molecule type" value="Genomic_DNA"/>
</dbReference>
<name>A0A6H5I288_9HYME</name>
<proteinExistence type="predicted"/>
<accession>A0A6H5I288</accession>
<dbReference type="Proteomes" id="UP000479190">
    <property type="component" value="Unassembled WGS sequence"/>
</dbReference>
<gene>
    <name evidence="1" type="ORF">TBRA_LOCUS1269</name>
</gene>
<dbReference type="AlphaFoldDB" id="A0A6H5I288"/>
<reference evidence="1 2" key="1">
    <citation type="submission" date="2020-02" db="EMBL/GenBank/DDBJ databases">
        <authorList>
            <person name="Ferguson B K."/>
        </authorList>
    </citation>
    <scope>NUCLEOTIDE SEQUENCE [LARGE SCALE GENOMIC DNA]</scope>
</reference>
<protein>
    <submittedName>
        <fullName evidence="1">Uncharacterized protein</fullName>
    </submittedName>
</protein>
<organism evidence="1 2">
    <name type="scientific">Trichogramma brassicae</name>
    <dbReference type="NCBI Taxonomy" id="86971"/>
    <lineage>
        <taxon>Eukaryota</taxon>
        <taxon>Metazoa</taxon>
        <taxon>Ecdysozoa</taxon>
        <taxon>Arthropoda</taxon>
        <taxon>Hexapoda</taxon>
        <taxon>Insecta</taxon>
        <taxon>Pterygota</taxon>
        <taxon>Neoptera</taxon>
        <taxon>Endopterygota</taxon>
        <taxon>Hymenoptera</taxon>
        <taxon>Apocrita</taxon>
        <taxon>Proctotrupomorpha</taxon>
        <taxon>Chalcidoidea</taxon>
        <taxon>Trichogrammatidae</taxon>
        <taxon>Trichogramma</taxon>
    </lineage>
</organism>